<name>A0ABQ2MA71_9ACTN</name>
<keyword evidence="3" id="KW-1185">Reference proteome</keyword>
<gene>
    <name evidence="2" type="ORF">GCM10012287_23890</name>
</gene>
<evidence type="ECO:0000313" key="3">
    <source>
        <dbReference type="Proteomes" id="UP000631535"/>
    </source>
</evidence>
<dbReference type="Gene3D" id="3.30.70.100">
    <property type="match status" value="1"/>
</dbReference>
<reference evidence="3" key="1">
    <citation type="journal article" date="2019" name="Int. J. Syst. Evol. Microbiol.">
        <title>The Global Catalogue of Microorganisms (GCM) 10K type strain sequencing project: providing services to taxonomists for standard genome sequencing and annotation.</title>
        <authorList>
            <consortium name="The Broad Institute Genomics Platform"/>
            <consortium name="The Broad Institute Genome Sequencing Center for Infectious Disease"/>
            <person name="Wu L."/>
            <person name="Ma J."/>
        </authorList>
    </citation>
    <scope>NUCLEOTIDE SEQUENCE [LARGE SCALE GENOMIC DNA]</scope>
    <source>
        <strain evidence="3">CGMCC 4.7178</strain>
    </source>
</reference>
<feature type="region of interest" description="Disordered" evidence="1">
    <location>
        <begin position="48"/>
        <end position="71"/>
    </location>
</feature>
<evidence type="ECO:0000256" key="1">
    <source>
        <dbReference type="SAM" id="MobiDB-lite"/>
    </source>
</evidence>
<protein>
    <submittedName>
        <fullName evidence="2">Uncharacterized protein</fullName>
    </submittedName>
</protein>
<organism evidence="2 3">
    <name type="scientific">Streptomyces daqingensis</name>
    <dbReference type="NCBI Taxonomy" id="1472640"/>
    <lineage>
        <taxon>Bacteria</taxon>
        <taxon>Bacillati</taxon>
        <taxon>Actinomycetota</taxon>
        <taxon>Actinomycetes</taxon>
        <taxon>Kitasatosporales</taxon>
        <taxon>Streptomycetaceae</taxon>
        <taxon>Streptomyces</taxon>
    </lineage>
</organism>
<dbReference type="RefSeq" id="WP_189037097.1">
    <property type="nucleotide sequence ID" value="NZ_BMMP01000007.1"/>
</dbReference>
<accession>A0ABQ2MA71</accession>
<comment type="caution">
    <text evidence="2">The sequence shown here is derived from an EMBL/GenBank/DDBJ whole genome shotgun (WGS) entry which is preliminary data.</text>
</comment>
<sequence length="88" mass="9343">MPGLRHEVRLSGAETERWGAVLLWESDEAARQPPPGRALELTRRRPALRRTSDVEATVEGESGTAPSGCRSAIRSPTAAVAVAVAAQP</sequence>
<evidence type="ECO:0000313" key="2">
    <source>
        <dbReference type="EMBL" id="GGO48582.1"/>
    </source>
</evidence>
<dbReference type="EMBL" id="BMMP01000007">
    <property type="protein sequence ID" value="GGO48582.1"/>
    <property type="molecule type" value="Genomic_DNA"/>
</dbReference>
<dbReference type="Proteomes" id="UP000631535">
    <property type="component" value="Unassembled WGS sequence"/>
</dbReference>
<proteinExistence type="predicted"/>